<dbReference type="STRING" id="1619234.SAMN05421730_103823"/>
<reference evidence="2 3" key="1">
    <citation type="submission" date="2016-09" db="EMBL/GenBank/DDBJ databases">
        <authorList>
            <person name="Capua I."/>
            <person name="De Benedictis P."/>
            <person name="Joannis T."/>
            <person name="Lombin L.H."/>
            <person name="Cattoli G."/>
        </authorList>
    </citation>
    <scope>NUCLEOTIDE SEQUENCE [LARGE SCALE GENOMIC DNA]</scope>
    <source>
        <strain evidence="2 3">GluBS11</strain>
    </source>
</reference>
<sequence length="153" mass="17668">MPRISNFELLKQIEQPTIAIRTRTTIQNIPMLIGQSYGKLGEYLKELGELITDMPFIAYHNMDMQDLDVEIGFSVSKPLPGKDDMKPSTIPEGRVVTCMYLGRYSDMEPVYCDMVKWIEDNGYEPVGTSYEYYYNSPDFPESQWLTKIVMAIK</sequence>
<keyword evidence="3" id="KW-1185">Reference proteome</keyword>
<evidence type="ECO:0000259" key="1">
    <source>
        <dbReference type="SMART" id="SM00871"/>
    </source>
</evidence>
<dbReference type="Gene3D" id="3.20.80.10">
    <property type="entry name" value="Regulatory factor, effector binding domain"/>
    <property type="match status" value="1"/>
</dbReference>
<dbReference type="AlphaFoldDB" id="A0A1D3TY41"/>
<proteinExistence type="predicted"/>
<name>A0A1D3TY41_9FIRM</name>
<dbReference type="RefSeq" id="WP_242875644.1">
    <property type="nucleotide sequence ID" value="NZ_FMKA01000038.1"/>
</dbReference>
<accession>A0A1D3TY41</accession>
<dbReference type="InterPro" id="IPR029442">
    <property type="entry name" value="GyrI-like"/>
</dbReference>
<dbReference type="EMBL" id="FMKA01000038">
    <property type="protein sequence ID" value="SCP99346.1"/>
    <property type="molecule type" value="Genomic_DNA"/>
</dbReference>
<dbReference type="SMART" id="SM00871">
    <property type="entry name" value="AraC_E_bind"/>
    <property type="match status" value="1"/>
</dbReference>
<dbReference type="Pfam" id="PF06445">
    <property type="entry name" value="GyrI-like"/>
    <property type="match status" value="1"/>
</dbReference>
<dbReference type="InterPro" id="IPR010499">
    <property type="entry name" value="AraC_E-bd"/>
</dbReference>
<gene>
    <name evidence="2" type="ORF">SAMN05421730_103823</name>
</gene>
<feature type="domain" description="AraC effector-binding" evidence="1">
    <location>
        <begin position="5"/>
        <end position="153"/>
    </location>
</feature>
<protein>
    <submittedName>
        <fullName evidence="2">Effector-binding domain-containing protein</fullName>
    </submittedName>
</protein>
<dbReference type="Proteomes" id="UP000199315">
    <property type="component" value="Unassembled WGS sequence"/>
</dbReference>
<evidence type="ECO:0000313" key="3">
    <source>
        <dbReference type="Proteomes" id="UP000199315"/>
    </source>
</evidence>
<organism evidence="2 3">
    <name type="scientific">Anaerobium acetethylicum</name>
    <dbReference type="NCBI Taxonomy" id="1619234"/>
    <lineage>
        <taxon>Bacteria</taxon>
        <taxon>Bacillati</taxon>
        <taxon>Bacillota</taxon>
        <taxon>Clostridia</taxon>
        <taxon>Lachnospirales</taxon>
        <taxon>Lachnospiraceae</taxon>
        <taxon>Anaerobium</taxon>
    </lineage>
</organism>
<dbReference type="InterPro" id="IPR011256">
    <property type="entry name" value="Reg_factor_effector_dom_sf"/>
</dbReference>
<evidence type="ECO:0000313" key="2">
    <source>
        <dbReference type="EMBL" id="SCP99346.1"/>
    </source>
</evidence>
<dbReference type="SUPFAM" id="SSF55136">
    <property type="entry name" value="Probable bacterial effector-binding domain"/>
    <property type="match status" value="1"/>
</dbReference>